<dbReference type="PROSITE" id="PS50901">
    <property type="entry name" value="FTSK"/>
    <property type="match status" value="1"/>
</dbReference>
<keyword evidence="2 3" id="KW-0067">ATP-binding</keyword>
<evidence type="ECO:0000256" key="1">
    <source>
        <dbReference type="ARBA" id="ARBA00022741"/>
    </source>
</evidence>
<protein>
    <submittedName>
        <fullName evidence="6">FtsK/SpoIIIE domain-containing protein</fullName>
    </submittedName>
</protein>
<keyword evidence="1 3" id="KW-0547">Nucleotide-binding</keyword>
<dbReference type="Gene3D" id="3.40.50.300">
    <property type="entry name" value="P-loop containing nucleotide triphosphate hydrolases"/>
    <property type="match status" value="2"/>
</dbReference>
<dbReference type="Pfam" id="PF01580">
    <property type="entry name" value="FtsK_SpoIIIE"/>
    <property type="match status" value="1"/>
</dbReference>
<evidence type="ECO:0000259" key="5">
    <source>
        <dbReference type="PROSITE" id="PS50901"/>
    </source>
</evidence>
<reference evidence="7" key="1">
    <citation type="journal article" date="2019" name="Int. J. Syst. Evol. Microbiol.">
        <title>The Global Catalogue of Microorganisms (GCM) 10K type strain sequencing project: providing services to taxonomists for standard genome sequencing and annotation.</title>
        <authorList>
            <consortium name="The Broad Institute Genomics Platform"/>
            <consortium name="The Broad Institute Genome Sequencing Center for Infectious Disease"/>
            <person name="Wu L."/>
            <person name="Ma J."/>
        </authorList>
    </citation>
    <scope>NUCLEOTIDE SEQUENCE [LARGE SCALE GENOMIC DNA]</scope>
    <source>
        <strain evidence="7">IBRC-M 10908</strain>
    </source>
</reference>
<feature type="binding site" evidence="3">
    <location>
        <begin position="372"/>
        <end position="379"/>
    </location>
    <ligand>
        <name>ATP</name>
        <dbReference type="ChEBI" id="CHEBI:30616"/>
    </ligand>
</feature>
<organism evidence="6 7">
    <name type="scientific">Salininema proteolyticum</name>
    <dbReference type="NCBI Taxonomy" id="1607685"/>
    <lineage>
        <taxon>Bacteria</taxon>
        <taxon>Bacillati</taxon>
        <taxon>Actinomycetota</taxon>
        <taxon>Actinomycetes</taxon>
        <taxon>Glycomycetales</taxon>
        <taxon>Glycomycetaceae</taxon>
        <taxon>Salininema</taxon>
    </lineage>
</organism>
<feature type="domain" description="FtsK" evidence="5">
    <location>
        <begin position="354"/>
        <end position="559"/>
    </location>
</feature>
<dbReference type="RefSeq" id="WP_380621133.1">
    <property type="nucleotide sequence ID" value="NZ_JBHSDK010000015.1"/>
</dbReference>
<dbReference type="SUPFAM" id="SSF52540">
    <property type="entry name" value="P-loop containing nucleoside triphosphate hydrolases"/>
    <property type="match status" value="1"/>
</dbReference>
<evidence type="ECO:0000313" key="7">
    <source>
        <dbReference type="Proteomes" id="UP001595823"/>
    </source>
</evidence>
<keyword evidence="7" id="KW-1185">Reference proteome</keyword>
<dbReference type="Proteomes" id="UP001595823">
    <property type="component" value="Unassembled WGS sequence"/>
</dbReference>
<sequence>MALWKRRLVDDLRTRIADVSARADALDALRRGERDRVVREAVEAISEGERKLRTLAEVHERARATLDKRRRNTLHAQAAEVHREASRHARGPAAQPWPVWRPATDACQATGPLIRVGSTAGETPALVELTDRSHLSIDSGAVGALPGILLRAMGSVKPGDLRVHLYDPESLGQTLAAFAPLARAGLLTFIGPSGLRDTLDTLVEHVRRVNADVLAGQYGSLAEVAARNGATPEPRHLLVLHKARLGDWHDQDTDQLARLRRTGTAAGVTILTVGDDLEGAPRLTTTSYSALPGCAIELDPPPPARLITTGAAAIADAHHRSANDLTLTDLLPEEYGTGDSASGLTVPIGRGRDGRPVDLTLGDNPPHALVGGPSGTGKTNLLYAWIAALTTKYRPKDLELYLLDFKEGVSFARYAAGKRDRTWLPNARLVGININDDREFGLAMLRHLKDELRQRAEAAKRHEAVKLSELRRADPDNDWPRIVAVIDEFQVLLENRDSVTEEAVALLDDLARRGRSQGIHLILASQDVAGIEALWGRPSLVAQFSLRIALPKARRLLADNNHAADTIPRHHAVVNAESGQAEANQITALPDAGGAETWRPIQQALWERDSGRGPVLFDGEDIPALPRRDDDQSIPIGQTIDVEGRPAVFRLSRSPGRNLAVIGTRTAEAHDVLASAALRLRGTAVALCSCDSGSDAHAMALAAALEARGTEVHWYDGLEELTEDWPRRDGPVLNLVYAVDAGTARMDAAARAELRAMLVDGPENRCHTVGWWRGVPRLRDDLGGYSARFDAVDGWVALDCHGSELAPLTPSNNGPTWYPRTRRALYFDRAHHRVPGVVIPYDTAPDLDIGPPAFLGGPLTDPVRDSPVLEGAADAQ</sequence>
<proteinExistence type="predicted"/>
<dbReference type="PANTHER" id="PTHR22683:SF41">
    <property type="entry name" value="DNA TRANSLOCASE FTSK"/>
    <property type="match status" value="1"/>
</dbReference>
<name>A0ABV8TYK6_9ACTN</name>
<dbReference type="CDD" id="cd01127">
    <property type="entry name" value="TrwB_TraG_TraD_VirD4"/>
    <property type="match status" value="1"/>
</dbReference>
<comment type="caution">
    <text evidence="6">The sequence shown here is derived from an EMBL/GenBank/DDBJ whole genome shotgun (WGS) entry which is preliminary data.</text>
</comment>
<evidence type="ECO:0000256" key="3">
    <source>
        <dbReference type="PROSITE-ProRule" id="PRU00289"/>
    </source>
</evidence>
<accession>A0ABV8TYK6</accession>
<evidence type="ECO:0000256" key="4">
    <source>
        <dbReference type="SAM" id="MobiDB-lite"/>
    </source>
</evidence>
<dbReference type="InterPro" id="IPR027417">
    <property type="entry name" value="P-loop_NTPase"/>
</dbReference>
<evidence type="ECO:0000313" key="6">
    <source>
        <dbReference type="EMBL" id="MFC4335859.1"/>
    </source>
</evidence>
<dbReference type="InterPro" id="IPR002543">
    <property type="entry name" value="FtsK_dom"/>
</dbReference>
<feature type="region of interest" description="Disordered" evidence="4">
    <location>
        <begin position="80"/>
        <end position="99"/>
    </location>
</feature>
<dbReference type="EMBL" id="JBHSDK010000015">
    <property type="protein sequence ID" value="MFC4335859.1"/>
    <property type="molecule type" value="Genomic_DNA"/>
</dbReference>
<evidence type="ECO:0000256" key="2">
    <source>
        <dbReference type="ARBA" id="ARBA00022840"/>
    </source>
</evidence>
<dbReference type="PANTHER" id="PTHR22683">
    <property type="entry name" value="SPORULATION PROTEIN RELATED"/>
    <property type="match status" value="1"/>
</dbReference>
<gene>
    <name evidence="6" type="ORF">ACFPET_11665</name>
</gene>
<dbReference type="InterPro" id="IPR050206">
    <property type="entry name" value="FtsK/SpoIIIE/SftA"/>
</dbReference>